<dbReference type="InterPro" id="IPR010121">
    <property type="entry name" value="Pyruvate_phosphate_dikinase"/>
</dbReference>
<dbReference type="Pfam" id="PF01326">
    <property type="entry name" value="PPDK_N"/>
    <property type="match status" value="1"/>
</dbReference>
<dbReference type="GO" id="GO:0016301">
    <property type="term" value="F:kinase activity"/>
    <property type="evidence" value="ECO:0007669"/>
    <property type="project" value="InterPro"/>
</dbReference>
<dbReference type="InterPro" id="IPR002192">
    <property type="entry name" value="PPDK_AMP/ATP-bd"/>
</dbReference>
<proteinExistence type="predicted"/>
<evidence type="ECO:0000259" key="1">
    <source>
        <dbReference type="Pfam" id="PF01326"/>
    </source>
</evidence>
<protein>
    <recommendedName>
        <fullName evidence="1">Pyruvate phosphate dikinase AMP/ATP-binding domain-containing protein</fullName>
    </recommendedName>
</protein>
<dbReference type="STRING" id="1802579.A2310_00820"/>
<accession>A0A1F4SRK2</accession>
<dbReference type="Proteomes" id="UP000178417">
    <property type="component" value="Unassembled WGS sequence"/>
</dbReference>
<reference evidence="2 3" key="1">
    <citation type="journal article" date="2016" name="Nat. Commun.">
        <title>Thousands of microbial genomes shed light on interconnected biogeochemical processes in an aquifer system.</title>
        <authorList>
            <person name="Anantharaman K."/>
            <person name="Brown C.T."/>
            <person name="Hug L.A."/>
            <person name="Sharon I."/>
            <person name="Castelle C.J."/>
            <person name="Probst A.J."/>
            <person name="Thomas B.C."/>
            <person name="Singh A."/>
            <person name="Wilkins M.J."/>
            <person name="Karaoz U."/>
            <person name="Brodie E.L."/>
            <person name="Williams K.H."/>
            <person name="Hubbard S.S."/>
            <person name="Banfield J.F."/>
        </authorList>
    </citation>
    <scope>NUCLEOTIDE SEQUENCE [LARGE SCALE GENOMIC DNA]</scope>
</reference>
<feature type="domain" description="Pyruvate phosphate dikinase AMP/ATP-binding" evidence="1">
    <location>
        <begin position="28"/>
        <end position="65"/>
    </location>
</feature>
<organism evidence="2 3">
    <name type="scientific">candidate division WOR-1 bacterium RIFOXYB2_FULL_37_13</name>
    <dbReference type="NCBI Taxonomy" id="1802579"/>
    <lineage>
        <taxon>Bacteria</taxon>
        <taxon>Bacillati</taxon>
        <taxon>Saganbacteria</taxon>
    </lineage>
</organism>
<name>A0A1F4SRK2_UNCSA</name>
<dbReference type="PANTHER" id="PTHR22931:SF9">
    <property type="entry name" value="PYRUVATE, PHOSPHATE DIKINASE 1, CHLOROPLASTIC"/>
    <property type="match status" value="1"/>
</dbReference>
<dbReference type="GO" id="GO:0050242">
    <property type="term" value="F:pyruvate, phosphate dikinase activity"/>
    <property type="evidence" value="ECO:0007669"/>
    <property type="project" value="InterPro"/>
</dbReference>
<sequence>MAKKSGKNTKYIYKFGGKKTDGDAKMKNLLGGKGANLAEMGMLGIPVPAGFTITTEMCTVYYKMNRKYPKELDAQIKEGIKHIEATMGAKFGDKKNPLLVSVRSGARISMPGMMDTVLNL</sequence>
<dbReference type="SUPFAM" id="SSF56059">
    <property type="entry name" value="Glutathione synthetase ATP-binding domain-like"/>
    <property type="match status" value="1"/>
</dbReference>
<dbReference type="PANTHER" id="PTHR22931">
    <property type="entry name" value="PHOSPHOENOLPYRUVATE DIKINASE-RELATED"/>
    <property type="match status" value="1"/>
</dbReference>
<gene>
    <name evidence="2" type="ORF">A2310_00820</name>
</gene>
<dbReference type="EMBL" id="MEUB01000022">
    <property type="protein sequence ID" value="OGC23059.1"/>
    <property type="molecule type" value="Genomic_DNA"/>
</dbReference>
<comment type="caution">
    <text evidence="2">The sequence shown here is derived from an EMBL/GenBank/DDBJ whole genome shotgun (WGS) entry which is preliminary data.</text>
</comment>
<dbReference type="AlphaFoldDB" id="A0A1F4SRK2"/>
<dbReference type="InterPro" id="IPR013815">
    <property type="entry name" value="ATP_grasp_subdomain_1"/>
</dbReference>
<dbReference type="Gene3D" id="3.30.1490.20">
    <property type="entry name" value="ATP-grasp fold, A domain"/>
    <property type="match status" value="1"/>
</dbReference>
<evidence type="ECO:0000313" key="3">
    <source>
        <dbReference type="Proteomes" id="UP000178417"/>
    </source>
</evidence>
<dbReference type="GO" id="GO:0005524">
    <property type="term" value="F:ATP binding"/>
    <property type="evidence" value="ECO:0007669"/>
    <property type="project" value="InterPro"/>
</dbReference>
<evidence type="ECO:0000313" key="2">
    <source>
        <dbReference type="EMBL" id="OGC23059.1"/>
    </source>
</evidence>